<proteinExistence type="inferred from homology"/>
<accession>A0A6J4LW12</accession>
<keyword evidence="3 6" id="KW-0436">Ligase</keyword>
<comment type="catalytic activity">
    <reaction evidence="4">
        <text>ATP + (deoxyribonucleotide)n-3'-hydroxyl + 5'-phospho-(deoxyribonucleotide)m = (deoxyribonucleotide)n+m + AMP + diphosphate.</text>
        <dbReference type="EC" id="6.5.1.1"/>
    </reaction>
</comment>
<dbReference type="GO" id="GO:0005524">
    <property type="term" value="F:ATP binding"/>
    <property type="evidence" value="ECO:0007669"/>
    <property type="project" value="InterPro"/>
</dbReference>
<dbReference type="PANTHER" id="PTHR45674">
    <property type="entry name" value="DNA LIGASE 1/3 FAMILY MEMBER"/>
    <property type="match status" value="1"/>
</dbReference>
<dbReference type="Gene3D" id="3.30.1490.70">
    <property type="match status" value="1"/>
</dbReference>
<evidence type="ECO:0000256" key="2">
    <source>
        <dbReference type="ARBA" id="ARBA00012727"/>
    </source>
</evidence>
<dbReference type="CDD" id="cd07971">
    <property type="entry name" value="OBF_DNA_ligase_LigD"/>
    <property type="match status" value="1"/>
</dbReference>
<evidence type="ECO:0000256" key="1">
    <source>
        <dbReference type="ARBA" id="ARBA00007572"/>
    </source>
</evidence>
<dbReference type="Gene3D" id="3.30.470.30">
    <property type="entry name" value="DNA ligase/mRNA capping enzyme"/>
    <property type="match status" value="1"/>
</dbReference>
<gene>
    <name evidence="6" type="ORF">AVDCRST_MAG34-1079</name>
</gene>
<dbReference type="EMBL" id="CADCUI010000022">
    <property type="protein sequence ID" value="CAA9343478.1"/>
    <property type="molecule type" value="Genomic_DNA"/>
</dbReference>
<organism evidence="6">
    <name type="scientific">uncultured Nocardioidaceae bacterium</name>
    <dbReference type="NCBI Taxonomy" id="253824"/>
    <lineage>
        <taxon>Bacteria</taxon>
        <taxon>Bacillati</taxon>
        <taxon>Actinomycetota</taxon>
        <taxon>Actinomycetes</taxon>
        <taxon>Propionibacteriales</taxon>
        <taxon>Nocardioidaceae</taxon>
        <taxon>environmental samples</taxon>
    </lineage>
</organism>
<dbReference type="InterPro" id="IPR012309">
    <property type="entry name" value="DNA_ligase_ATP-dep_C"/>
</dbReference>
<dbReference type="SUPFAM" id="SSF56091">
    <property type="entry name" value="DNA ligase/mRNA capping enzyme, catalytic domain"/>
    <property type="match status" value="1"/>
</dbReference>
<dbReference type="PROSITE" id="PS00697">
    <property type="entry name" value="DNA_LIGASE_A1"/>
    <property type="match status" value="1"/>
</dbReference>
<dbReference type="NCBIfam" id="TIGR02779">
    <property type="entry name" value="NHEJ_ligase_lig"/>
    <property type="match status" value="1"/>
</dbReference>
<dbReference type="InterPro" id="IPR012340">
    <property type="entry name" value="NA-bd_OB-fold"/>
</dbReference>
<dbReference type="InterPro" id="IPR014146">
    <property type="entry name" value="LigD_ligase_dom"/>
</dbReference>
<dbReference type="InterPro" id="IPR050191">
    <property type="entry name" value="ATP-dep_DNA_ligase"/>
</dbReference>
<dbReference type="PROSITE" id="PS50160">
    <property type="entry name" value="DNA_LIGASE_A3"/>
    <property type="match status" value="1"/>
</dbReference>
<dbReference type="SUPFAM" id="SSF50249">
    <property type="entry name" value="Nucleic acid-binding proteins"/>
    <property type="match status" value="1"/>
</dbReference>
<dbReference type="Pfam" id="PF01068">
    <property type="entry name" value="DNA_ligase_A_M"/>
    <property type="match status" value="1"/>
</dbReference>
<dbReference type="InterPro" id="IPR016059">
    <property type="entry name" value="DNA_ligase_ATP-dep_CS"/>
</dbReference>
<comment type="similarity">
    <text evidence="1">Belongs to the ATP-dependent DNA ligase family.</text>
</comment>
<dbReference type="EC" id="6.5.1.1" evidence="2"/>
<dbReference type="CDD" id="cd07906">
    <property type="entry name" value="Adenylation_DNA_ligase_LigD_LigC"/>
    <property type="match status" value="1"/>
</dbReference>
<dbReference type="InterPro" id="IPR012310">
    <property type="entry name" value="DNA_ligase_ATP-dep_cent"/>
</dbReference>
<feature type="domain" description="ATP-dependent DNA ligase family profile" evidence="5">
    <location>
        <begin position="102"/>
        <end position="191"/>
    </location>
</feature>
<reference evidence="6" key="1">
    <citation type="submission" date="2020-02" db="EMBL/GenBank/DDBJ databases">
        <authorList>
            <person name="Meier V. D."/>
        </authorList>
    </citation>
    <scope>NUCLEOTIDE SEQUENCE</scope>
    <source>
        <strain evidence="6">AVDCRST_MAG34</strain>
    </source>
</reference>
<sequence length="319" mass="34520">MRPMLATRGTSVPVGPDWVHEVKWDGMRVLVSVTGGRLRVVSRNDNDVTVTFPELAGLADPDLLGGRDIVLDGEIVAFADGVPVFGALADRMHVRNATRAQAAAARNPVTLMLFDLLSLDGLDVTTLPLTQRRAALESLGLEDTHWRVPPVYDDGQVLLEATKASGLEGIVSKRRSSRYCTGQRSEHWLKFPHRPSGSYVVGGWRNETGSTSRLGALLVGEPTPDGLRYRGRVGSGVTGKAASQLRELLDPLTRPDPPFMQAVPREDALGTTWVDPRVVVDVESLGLTPQGRLRQPAYRGVRHDVTADDLLDLGGGEDG</sequence>
<evidence type="ECO:0000259" key="5">
    <source>
        <dbReference type="PROSITE" id="PS50160"/>
    </source>
</evidence>
<name>A0A6J4LW12_9ACTN</name>
<evidence type="ECO:0000313" key="6">
    <source>
        <dbReference type="EMBL" id="CAA9343478.1"/>
    </source>
</evidence>
<dbReference type="Gene3D" id="2.40.50.140">
    <property type="entry name" value="Nucleic acid-binding proteins"/>
    <property type="match status" value="1"/>
</dbReference>
<dbReference type="PANTHER" id="PTHR45674:SF4">
    <property type="entry name" value="DNA LIGASE 1"/>
    <property type="match status" value="1"/>
</dbReference>
<dbReference type="GO" id="GO:0003910">
    <property type="term" value="F:DNA ligase (ATP) activity"/>
    <property type="evidence" value="ECO:0007669"/>
    <property type="project" value="UniProtKB-EC"/>
</dbReference>
<dbReference type="GO" id="GO:0006281">
    <property type="term" value="P:DNA repair"/>
    <property type="evidence" value="ECO:0007669"/>
    <property type="project" value="InterPro"/>
</dbReference>
<evidence type="ECO:0000256" key="4">
    <source>
        <dbReference type="ARBA" id="ARBA00034003"/>
    </source>
</evidence>
<dbReference type="Pfam" id="PF04679">
    <property type="entry name" value="DNA_ligase_A_C"/>
    <property type="match status" value="1"/>
</dbReference>
<protein>
    <recommendedName>
        <fullName evidence="2">DNA ligase (ATP)</fullName>
        <ecNumber evidence="2">6.5.1.1</ecNumber>
    </recommendedName>
</protein>
<dbReference type="GO" id="GO:0006310">
    <property type="term" value="P:DNA recombination"/>
    <property type="evidence" value="ECO:0007669"/>
    <property type="project" value="InterPro"/>
</dbReference>
<evidence type="ECO:0000256" key="3">
    <source>
        <dbReference type="ARBA" id="ARBA00022598"/>
    </source>
</evidence>
<dbReference type="AlphaFoldDB" id="A0A6J4LW12"/>